<dbReference type="PANTHER" id="PTHR31480">
    <property type="entry name" value="BIFUNCTIONAL LYCOPENE CYCLASE/PHYTOENE SYNTHASE"/>
    <property type="match status" value="1"/>
</dbReference>
<dbReference type="RefSeq" id="WP_285619095.1">
    <property type="nucleotide sequence ID" value="NZ_BSTJ01000002.1"/>
</dbReference>
<dbReference type="Gene3D" id="1.10.600.10">
    <property type="entry name" value="Farnesyl Diphosphate Synthase"/>
    <property type="match status" value="1"/>
</dbReference>
<dbReference type="AlphaFoldDB" id="A0A9W6VMF7"/>
<dbReference type="InterPro" id="IPR002060">
    <property type="entry name" value="Squ/phyt_synthse"/>
</dbReference>
<dbReference type="EMBL" id="BSTJ01000002">
    <property type="protein sequence ID" value="GLY73655.1"/>
    <property type="molecule type" value="Genomic_DNA"/>
</dbReference>
<organism evidence="1 2">
    <name type="scientific">Actinoallomurus iriomotensis</name>
    <dbReference type="NCBI Taxonomy" id="478107"/>
    <lineage>
        <taxon>Bacteria</taxon>
        <taxon>Bacillati</taxon>
        <taxon>Actinomycetota</taxon>
        <taxon>Actinomycetes</taxon>
        <taxon>Streptosporangiales</taxon>
        <taxon>Thermomonosporaceae</taxon>
        <taxon>Actinoallomurus</taxon>
    </lineage>
</organism>
<name>A0A9W6VMF7_9ACTN</name>
<evidence type="ECO:0000313" key="2">
    <source>
        <dbReference type="Proteomes" id="UP001165135"/>
    </source>
</evidence>
<dbReference type="Pfam" id="PF00494">
    <property type="entry name" value="SQS_PSY"/>
    <property type="match status" value="1"/>
</dbReference>
<dbReference type="SUPFAM" id="SSF48576">
    <property type="entry name" value="Terpenoid synthases"/>
    <property type="match status" value="1"/>
</dbReference>
<dbReference type="SFLD" id="SFLDS00005">
    <property type="entry name" value="Isoprenoid_Synthase_Type_I"/>
    <property type="match status" value="1"/>
</dbReference>
<dbReference type="SFLD" id="SFLDG01212">
    <property type="entry name" value="Phytoene_synthase_like"/>
    <property type="match status" value="1"/>
</dbReference>
<dbReference type="InterPro" id="IPR008949">
    <property type="entry name" value="Isoprenoid_synthase_dom_sf"/>
</dbReference>
<dbReference type="NCBIfam" id="TIGR03464">
    <property type="entry name" value="HpnC"/>
    <property type="match status" value="1"/>
</dbReference>
<accession>A0A9W6VMF7</accession>
<dbReference type="SFLD" id="SFLDG01018">
    <property type="entry name" value="Squalene/Phytoene_Synthase_Lik"/>
    <property type="match status" value="1"/>
</dbReference>
<gene>
    <name evidence="1" type="ORF">Airi01_019220</name>
</gene>
<proteinExistence type="predicted"/>
<evidence type="ECO:0000313" key="1">
    <source>
        <dbReference type="EMBL" id="GLY73655.1"/>
    </source>
</evidence>
<dbReference type="InterPro" id="IPR017827">
    <property type="entry name" value="HSQ_synthase_HpnC"/>
</dbReference>
<dbReference type="Proteomes" id="UP001165135">
    <property type="component" value="Unassembled WGS sequence"/>
</dbReference>
<protein>
    <submittedName>
        <fullName evidence="1">Phytoene synthase</fullName>
    </submittedName>
</protein>
<sequence>MLSSVPTRRDVVRKARHENFPVASRLLPRRYRGHLMNVYLFARSVDDAGDESAPAWRLSYLDAIDADLTRLYAGSAPRLPFVRALAGTVEACAIPPEPFRRLVEANRRDQSVSRYTTYDELLGYCELSANPVGHIVLHVFGRADPSRFALSDHVCTALQIIEHCQDAAEDHARGRVYLPAEDLRRFGATEEDLVRAPTSVPLRRVLALQTGRAKALLDSGGPLAASLTGFARFAVAGYVAGGRAAVAALERADHDVVGRAVRPATRRLLAEWPVAAVGRTALGREAAR</sequence>
<comment type="caution">
    <text evidence="1">The sequence shown here is derived from an EMBL/GenBank/DDBJ whole genome shotgun (WGS) entry which is preliminary data.</text>
</comment>
<dbReference type="GO" id="GO:0004311">
    <property type="term" value="F:geranylgeranyl diphosphate synthase activity"/>
    <property type="evidence" value="ECO:0007669"/>
    <property type="project" value="InterPro"/>
</dbReference>
<dbReference type="InterPro" id="IPR044843">
    <property type="entry name" value="Trans_IPPS_bact-type"/>
</dbReference>
<reference evidence="1" key="1">
    <citation type="submission" date="2023-03" db="EMBL/GenBank/DDBJ databases">
        <title>Actinoallomurus iriomotensis NBRC 103681.</title>
        <authorList>
            <person name="Ichikawa N."/>
            <person name="Sato H."/>
            <person name="Tonouchi N."/>
        </authorList>
    </citation>
    <scope>NUCLEOTIDE SEQUENCE</scope>
    <source>
        <strain evidence="1">NBRC 103681</strain>
    </source>
</reference>